<reference evidence="2" key="1">
    <citation type="submission" date="2016-11" db="UniProtKB">
        <authorList>
            <consortium name="WormBaseParasite"/>
        </authorList>
    </citation>
    <scope>IDENTIFICATION</scope>
</reference>
<evidence type="ECO:0000313" key="1">
    <source>
        <dbReference type="Proteomes" id="UP000095283"/>
    </source>
</evidence>
<organism evidence="1 2">
    <name type="scientific">Heterorhabditis bacteriophora</name>
    <name type="common">Entomopathogenic nematode worm</name>
    <dbReference type="NCBI Taxonomy" id="37862"/>
    <lineage>
        <taxon>Eukaryota</taxon>
        <taxon>Metazoa</taxon>
        <taxon>Ecdysozoa</taxon>
        <taxon>Nematoda</taxon>
        <taxon>Chromadorea</taxon>
        <taxon>Rhabditida</taxon>
        <taxon>Rhabditina</taxon>
        <taxon>Rhabditomorpha</taxon>
        <taxon>Strongyloidea</taxon>
        <taxon>Heterorhabditidae</taxon>
        <taxon>Heterorhabditis</taxon>
    </lineage>
</organism>
<sequence length="88" mass="10211">MCVERINCFVSMLLGYRFALVTGRVYLCEEIPLPVKELLRSFPPDEFATRTVEKWRTPLFLNGTDPSLVIPLRMTYTTRLSPCSMLEH</sequence>
<protein>
    <submittedName>
        <fullName evidence="2">US2</fullName>
    </submittedName>
</protein>
<proteinExistence type="predicted"/>
<dbReference type="Proteomes" id="UP000095283">
    <property type="component" value="Unplaced"/>
</dbReference>
<keyword evidence="1" id="KW-1185">Reference proteome</keyword>
<dbReference type="WBParaSite" id="Hba_13205">
    <property type="protein sequence ID" value="Hba_13205"/>
    <property type="gene ID" value="Hba_13205"/>
</dbReference>
<accession>A0A1I7X738</accession>
<dbReference type="AlphaFoldDB" id="A0A1I7X738"/>
<evidence type="ECO:0000313" key="2">
    <source>
        <dbReference type="WBParaSite" id="Hba_13205"/>
    </source>
</evidence>
<name>A0A1I7X738_HETBA</name>